<feature type="compositionally biased region" description="Basic residues" evidence="1">
    <location>
        <begin position="1198"/>
        <end position="1207"/>
    </location>
</feature>
<evidence type="ECO:0000313" key="4">
    <source>
        <dbReference type="Proteomes" id="UP001208570"/>
    </source>
</evidence>
<feature type="compositionally biased region" description="Basic residues" evidence="1">
    <location>
        <begin position="206"/>
        <end position="216"/>
    </location>
</feature>
<dbReference type="PROSITE" id="PS50096">
    <property type="entry name" value="IQ"/>
    <property type="match status" value="1"/>
</dbReference>
<feature type="compositionally biased region" description="Polar residues" evidence="1">
    <location>
        <begin position="1253"/>
        <end position="1288"/>
    </location>
</feature>
<gene>
    <name evidence="3" type="ORF">LSH36_719g01003</name>
</gene>
<feature type="region of interest" description="Disordered" evidence="1">
    <location>
        <begin position="1322"/>
        <end position="1362"/>
    </location>
</feature>
<dbReference type="SMART" id="SM00015">
    <property type="entry name" value="IQ"/>
    <property type="match status" value="1"/>
</dbReference>
<feature type="compositionally biased region" description="Polar residues" evidence="1">
    <location>
        <begin position="774"/>
        <end position="786"/>
    </location>
</feature>
<sequence>MAQKLVLKRNYNPHETSSVLEAESRFLPLQSELSASPLKPFSLEYLMSPRPKTAPSSNEVPVDKSPELNGQRGDNRTALCSAADPCKDPSLPSDAKYEHLEDKFSNKPAVSVTRRIAANFGQVPGHGITHHSGLMQPKVIVSSAPGHPAVSGTSLSVQDKFTSSPGSHGHPEPLEDLTELDGLSTDSSQASLELKLLKALMDKRNSEKKHKKSASRKSRDQGLQRPGDSSVTTSRSSLSELPHKTQYTPEKYKSPSRRSRGSLHPEAASVEAESTKGHAGSCASSSRITETRLLEELARMSKDDKQNGDDVKEKTSAATKIQALWRGFLVRHKEGHVTRALREIRTRRSEEHIRHLLSEVERQRNLYEREKRLRSVQVEAMKFLWKEVQELQKWKNSVLLSQEHCHLPPVSFAPSCIHDSQITMDNIPRIIETLEIGSDQTAATHSPVLQNINFPMPSTSSPNPTKVLPHGVHMMDVASSQVRASQKEIELENVCKGLQKQVSHLQEVLTSMSQVVFPRASQQSDMPLTDTQNTGASQTITLTTEDITLMDTTETTNPVNQEGVCLSTATKHQPPSRPSAPSELTAQRSGATTVHLQWQPSVVLNMQGIQASGVLLGYRVFVNDEAKGMTHANQTKVTLEGLLQTSVYRIFICAVSVVGDSPKSNVVIMGPETDSGQQRFGSSNSDHHDDDGNVNDDAGNGHPGGIHPGGVKGRERQPSGGSANSQPPPSNSGASAPDGSTAPTSSQGKQPGQNSDSHNNRNTATKQRFDQSPEGRSTSARDSSTPKSSKHHKSHEPSAACEDSGYLTSPGCNHVFSHVDKLSKASGTLANSIQDEVVRASLLQKIETAVLKDMIGGSFVVGSAGMESHDDLKGGIGSSPRISEGLTKKFEGSKEIKQAVKSQKRKPSPDHGVPLKAIPSDSDLREKEGSHRLPSGEDSDDVKNKALSKIPVYTGRSGTEDNKLQRKSSWTDSSSEGSKSRKNSLTDSRSRRSSGNDSTKSRKHSSSEQEADGSISPSKSITAHIKNQESLRQLLDDATAKIRASQEKNLFIAVKGKSNTFGAESSSSSLIAKDQTPQSHTWPKEKSDRCPVTTVDTDDEHVLSVDGQLLKSPDVVGMQRKNSLKKKLSLRSRHCSGSDSSDGSEHQKKEPKTKSRRHHSRNSSSSRKSSGSEPECANVDAASSPEQTSMQYFVRDSRGRKSHREPKRPKEVTTEKRASSVGPVPHDITQVGQGVIIDKPPLARPPHTRLPDTPTSGRQRSKSEQGTSSSGEVDVIQNSTEQSMNKNKASPRDKKKSPSLKISHRRCASDAAVVPCLNLSDIDSSKDKKMPPPSTPKQCPSSPRVRRSSSFSKSHSGETASEGVALLRQCISLETLKAAKSADAQERLVARQKQKQAANKAAELSPSGDDQKMKEVLSVQEPVLSGASRDSTPPGSKFHRSNSLREMRSKKKDPSTAADGVQPCSTEVNSEQTAKPDKYSPKLNCGKKDNSSKHGKIKLGGNAANLFAKLQMKVSNNKS</sequence>
<feature type="compositionally biased region" description="Polar residues" evidence="1">
    <location>
        <begin position="151"/>
        <end position="166"/>
    </location>
</feature>
<feature type="compositionally biased region" description="Polar residues" evidence="1">
    <location>
        <begin position="1463"/>
        <end position="1473"/>
    </location>
</feature>
<dbReference type="CDD" id="cd23767">
    <property type="entry name" value="IQCD"/>
    <property type="match status" value="1"/>
</dbReference>
<keyword evidence="4" id="KW-1185">Reference proteome</keyword>
<dbReference type="Proteomes" id="UP001208570">
    <property type="component" value="Unassembled WGS sequence"/>
</dbReference>
<feature type="compositionally biased region" description="Low complexity" evidence="1">
    <location>
        <begin position="229"/>
        <end position="239"/>
    </location>
</feature>
<feature type="compositionally biased region" description="Low complexity" evidence="1">
    <location>
        <begin position="1162"/>
        <end position="1172"/>
    </location>
</feature>
<reference evidence="3" key="1">
    <citation type="journal article" date="2023" name="Mol. Biol. Evol.">
        <title>Third-Generation Sequencing Reveals the Adaptive Role of the Epigenome in Three Deep-Sea Polychaetes.</title>
        <authorList>
            <person name="Perez M."/>
            <person name="Aroh O."/>
            <person name="Sun Y."/>
            <person name="Lan Y."/>
            <person name="Juniper S.K."/>
            <person name="Young C.R."/>
            <person name="Angers B."/>
            <person name="Qian P.Y."/>
        </authorList>
    </citation>
    <scope>NUCLEOTIDE SEQUENCE</scope>
    <source>
        <strain evidence="3">P08H-3</strain>
    </source>
</reference>
<dbReference type="InterPro" id="IPR003961">
    <property type="entry name" value="FN3_dom"/>
</dbReference>
<name>A0AAD9MVW0_9ANNE</name>
<dbReference type="Pfam" id="PF00612">
    <property type="entry name" value="IQ"/>
    <property type="match status" value="1"/>
</dbReference>
<dbReference type="InterPro" id="IPR000048">
    <property type="entry name" value="IQ_motif_EF-hand-BS"/>
</dbReference>
<evidence type="ECO:0000313" key="3">
    <source>
        <dbReference type="EMBL" id="KAK2144924.1"/>
    </source>
</evidence>
<accession>A0AAD9MVW0</accession>
<dbReference type="CDD" id="cd00063">
    <property type="entry name" value="FN3"/>
    <property type="match status" value="1"/>
</dbReference>
<feature type="region of interest" description="Disordered" evidence="1">
    <location>
        <begin position="1058"/>
        <end position="1307"/>
    </location>
</feature>
<dbReference type="SUPFAM" id="SSF49265">
    <property type="entry name" value="Fibronectin type III"/>
    <property type="match status" value="1"/>
</dbReference>
<feature type="region of interest" description="Disordered" evidence="1">
    <location>
        <begin position="668"/>
        <end position="803"/>
    </location>
</feature>
<dbReference type="Pfam" id="PF00041">
    <property type="entry name" value="fn3"/>
    <property type="match status" value="1"/>
</dbReference>
<feature type="compositionally biased region" description="Gly residues" evidence="1">
    <location>
        <begin position="701"/>
        <end position="711"/>
    </location>
</feature>
<feature type="region of interest" description="Disordered" evidence="1">
    <location>
        <begin position="1380"/>
        <end position="1498"/>
    </location>
</feature>
<dbReference type="EMBL" id="JAODUP010000719">
    <property type="protein sequence ID" value="KAK2144924.1"/>
    <property type="molecule type" value="Genomic_DNA"/>
</dbReference>
<protein>
    <recommendedName>
        <fullName evidence="2">Fibronectin type-III domain-containing protein</fullName>
    </recommendedName>
</protein>
<feature type="compositionally biased region" description="Basic and acidic residues" evidence="1">
    <location>
        <begin position="1143"/>
        <end position="1153"/>
    </location>
</feature>
<evidence type="ECO:0000259" key="2">
    <source>
        <dbReference type="PROSITE" id="PS50853"/>
    </source>
</evidence>
<dbReference type="SMART" id="SM00060">
    <property type="entry name" value="FN3"/>
    <property type="match status" value="1"/>
</dbReference>
<dbReference type="PROSITE" id="PS50853">
    <property type="entry name" value="FN3"/>
    <property type="match status" value="1"/>
</dbReference>
<feature type="region of interest" description="Disordered" evidence="1">
    <location>
        <begin position="47"/>
        <end position="92"/>
    </location>
</feature>
<feature type="compositionally biased region" description="Polar residues" evidence="1">
    <location>
        <begin position="1058"/>
        <end position="1081"/>
    </location>
</feature>
<feature type="domain" description="Fibronectin type-III" evidence="2">
    <location>
        <begin position="580"/>
        <end position="676"/>
    </location>
</feature>
<feature type="compositionally biased region" description="Basic and acidic residues" evidence="1">
    <location>
        <begin position="1474"/>
        <end position="1492"/>
    </location>
</feature>
<feature type="region of interest" description="Disordered" evidence="1">
    <location>
        <begin position="898"/>
        <end position="1025"/>
    </location>
</feature>
<evidence type="ECO:0000256" key="1">
    <source>
        <dbReference type="SAM" id="MobiDB-lite"/>
    </source>
</evidence>
<dbReference type="InterPro" id="IPR013783">
    <property type="entry name" value="Ig-like_fold"/>
</dbReference>
<proteinExistence type="predicted"/>
<feature type="compositionally biased region" description="Basic residues" evidence="1">
    <location>
        <begin position="1122"/>
        <end position="1134"/>
    </location>
</feature>
<dbReference type="InterPro" id="IPR036116">
    <property type="entry name" value="FN3_sf"/>
</dbReference>
<feature type="compositionally biased region" description="Basic residues" evidence="1">
    <location>
        <begin position="1293"/>
        <end position="1306"/>
    </location>
</feature>
<organism evidence="3 4">
    <name type="scientific">Paralvinella palmiformis</name>
    <dbReference type="NCBI Taxonomy" id="53620"/>
    <lineage>
        <taxon>Eukaryota</taxon>
        <taxon>Metazoa</taxon>
        <taxon>Spiralia</taxon>
        <taxon>Lophotrochozoa</taxon>
        <taxon>Annelida</taxon>
        <taxon>Polychaeta</taxon>
        <taxon>Sedentaria</taxon>
        <taxon>Canalipalpata</taxon>
        <taxon>Terebellida</taxon>
        <taxon>Terebelliformia</taxon>
        <taxon>Alvinellidae</taxon>
        <taxon>Paralvinella</taxon>
    </lineage>
</organism>
<dbReference type="Gene3D" id="2.60.40.10">
    <property type="entry name" value="Immunoglobulins"/>
    <property type="match status" value="1"/>
</dbReference>
<comment type="caution">
    <text evidence="3">The sequence shown here is derived from an EMBL/GenBank/DDBJ whole genome shotgun (WGS) entry which is preliminary data.</text>
</comment>
<feature type="compositionally biased region" description="Basic and acidic residues" evidence="1">
    <location>
        <begin position="922"/>
        <end position="935"/>
    </location>
</feature>
<feature type="region of interest" description="Disordered" evidence="1">
    <location>
        <begin position="202"/>
        <end position="288"/>
    </location>
</feature>
<feature type="region of interest" description="Disordered" evidence="1">
    <location>
        <begin position="569"/>
        <end position="588"/>
    </location>
</feature>
<feature type="compositionally biased region" description="Basic and acidic residues" evidence="1">
    <location>
        <begin position="1208"/>
        <end position="1218"/>
    </location>
</feature>
<feature type="compositionally biased region" description="Polar residues" evidence="1">
    <location>
        <begin position="741"/>
        <end position="766"/>
    </location>
</feature>
<feature type="region of interest" description="Disordered" evidence="1">
    <location>
        <begin position="143"/>
        <end position="179"/>
    </location>
</feature>